<dbReference type="KEGG" id="ehx:EMIHUDRAFT_199859"/>
<keyword evidence="2" id="KW-0677">Repeat</keyword>
<dbReference type="Proteomes" id="UP000013827">
    <property type="component" value="Unassembled WGS sequence"/>
</dbReference>
<dbReference type="EnsemblProtists" id="EOD39419">
    <property type="protein sequence ID" value="EOD39419"/>
    <property type="gene ID" value="EMIHUDRAFT_199859"/>
</dbReference>
<dbReference type="GeneID" id="17284690"/>
<evidence type="ECO:0000256" key="2">
    <source>
        <dbReference type="ARBA" id="ARBA00022737"/>
    </source>
</evidence>
<dbReference type="PROSITE" id="PS51450">
    <property type="entry name" value="LRR"/>
    <property type="match status" value="1"/>
</dbReference>
<dbReference type="RefSeq" id="XP_005791848.1">
    <property type="nucleotide sequence ID" value="XM_005791791.1"/>
</dbReference>
<protein>
    <recommendedName>
        <fullName evidence="5">Protein kinase domain-containing protein</fullName>
    </recommendedName>
</protein>
<dbReference type="HOGENOM" id="CLU_702910_0_0_1"/>
<keyword evidence="4" id="KW-1185">Reference proteome</keyword>
<dbReference type="AlphaFoldDB" id="A0A0D3KUI4"/>
<sequence>MSAAREEEEEEEPASLLLRLEPTASRLAAICRLDLRKAGLKRLPASIGLCATCLEQLDVGGNPLESLDGVQTLGRLRVLFATENGLAVLDGEALPPKLGWLICAQNAIAEVRAPHRLSHVRKLMLPHNLLDAVAADLLIEAIPALEMLRLACNRMETLPAAAFRHPRLAWFAFGGNPYSARLCAAALSAADAAADAVATLKDASEAGREVDQIERQSGEALSATAGQQAVAVGEEELGRGSGAVVKRGTWQGTPVACKLWSAELFSDGDARGEWLMGRLTGGCASLVRTLAAWETPSLGMAVVKLSDLGAACAYDRHGHTAVEKLEVRSFGLLLLDLLSHLQARPSFAELCAEL</sequence>
<dbReference type="SMART" id="SM00369">
    <property type="entry name" value="LRR_TYP"/>
    <property type="match status" value="4"/>
</dbReference>
<dbReference type="STRING" id="2903.R1G0S8"/>
<evidence type="ECO:0000256" key="1">
    <source>
        <dbReference type="ARBA" id="ARBA00022614"/>
    </source>
</evidence>
<evidence type="ECO:0008006" key="5">
    <source>
        <dbReference type="Google" id="ProtNLM"/>
    </source>
</evidence>
<name>A0A0D3KUI4_EMIH1</name>
<dbReference type="InterPro" id="IPR032675">
    <property type="entry name" value="LRR_dom_sf"/>
</dbReference>
<reference evidence="4" key="1">
    <citation type="journal article" date="2013" name="Nature">
        <title>Pan genome of the phytoplankton Emiliania underpins its global distribution.</title>
        <authorList>
            <person name="Read B.A."/>
            <person name="Kegel J."/>
            <person name="Klute M.J."/>
            <person name="Kuo A."/>
            <person name="Lefebvre S.C."/>
            <person name="Maumus F."/>
            <person name="Mayer C."/>
            <person name="Miller J."/>
            <person name="Monier A."/>
            <person name="Salamov A."/>
            <person name="Young J."/>
            <person name="Aguilar M."/>
            <person name="Claverie J.M."/>
            <person name="Frickenhaus S."/>
            <person name="Gonzalez K."/>
            <person name="Herman E.K."/>
            <person name="Lin Y.C."/>
            <person name="Napier J."/>
            <person name="Ogata H."/>
            <person name="Sarno A.F."/>
            <person name="Shmutz J."/>
            <person name="Schroeder D."/>
            <person name="de Vargas C."/>
            <person name="Verret F."/>
            <person name="von Dassow P."/>
            <person name="Valentin K."/>
            <person name="Van de Peer Y."/>
            <person name="Wheeler G."/>
            <person name="Dacks J.B."/>
            <person name="Delwiche C.F."/>
            <person name="Dyhrman S.T."/>
            <person name="Glockner G."/>
            <person name="John U."/>
            <person name="Richards T."/>
            <person name="Worden A.Z."/>
            <person name="Zhang X."/>
            <person name="Grigoriev I.V."/>
            <person name="Allen A.E."/>
            <person name="Bidle K."/>
            <person name="Borodovsky M."/>
            <person name="Bowler C."/>
            <person name="Brownlee C."/>
            <person name="Cock J.M."/>
            <person name="Elias M."/>
            <person name="Gladyshev V.N."/>
            <person name="Groth M."/>
            <person name="Guda C."/>
            <person name="Hadaegh A."/>
            <person name="Iglesias-Rodriguez M.D."/>
            <person name="Jenkins J."/>
            <person name="Jones B.M."/>
            <person name="Lawson T."/>
            <person name="Leese F."/>
            <person name="Lindquist E."/>
            <person name="Lobanov A."/>
            <person name="Lomsadze A."/>
            <person name="Malik S.B."/>
            <person name="Marsh M.E."/>
            <person name="Mackinder L."/>
            <person name="Mock T."/>
            <person name="Mueller-Roeber B."/>
            <person name="Pagarete A."/>
            <person name="Parker M."/>
            <person name="Probert I."/>
            <person name="Quesneville H."/>
            <person name="Raines C."/>
            <person name="Rensing S.A."/>
            <person name="Riano-Pachon D.M."/>
            <person name="Richier S."/>
            <person name="Rokitta S."/>
            <person name="Shiraiwa Y."/>
            <person name="Soanes D.M."/>
            <person name="van der Giezen M."/>
            <person name="Wahlund T.M."/>
            <person name="Williams B."/>
            <person name="Wilson W."/>
            <person name="Wolfe G."/>
            <person name="Wurch L.L."/>
        </authorList>
    </citation>
    <scope>NUCLEOTIDE SEQUENCE</scope>
</reference>
<organism evidence="3 4">
    <name type="scientific">Emiliania huxleyi (strain CCMP1516)</name>
    <dbReference type="NCBI Taxonomy" id="280463"/>
    <lineage>
        <taxon>Eukaryota</taxon>
        <taxon>Haptista</taxon>
        <taxon>Haptophyta</taxon>
        <taxon>Prymnesiophyceae</taxon>
        <taxon>Isochrysidales</taxon>
        <taxon>Noelaerhabdaceae</taxon>
        <taxon>Emiliania</taxon>
    </lineage>
</organism>
<dbReference type="InterPro" id="IPR003591">
    <property type="entry name" value="Leu-rich_rpt_typical-subtyp"/>
</dbReference>
<evidence type="ECO:0000313" key="4">
    <source>
        <dbReference type="Proteomes" id="UP000013827"/>
    </source>
</evidence>
<dbReference type="InterPro" id="IPR001611">
    <property type="entry name" value="Leu-rich_rpt"/>
</dbReference>
<dbReference type="SUPFAM" id="SSF52058">
    <property type="entry name" value="L domain-like"/>
    <property type="match status" value="1"/>
</dbReference>
<keyword evidence="1" id="KW-0433">Leucine-rich repeat</keyword>
<proteinExistence type="predicted"/>
<evidence type="ECO:0000313" key="3">
    <source>
        <dbReference type="EnsemblProtists" id="EOD39419"/>
    </source>
</evidence>
<dbReference type="PaxDb" id="2903-EOD39419"/>
<dbReference type="Gene3D" id="3.80.10.10">
    <property type="entry name" value="Ribonuclease Inhibitor"/>
    <property type="match status" value="1"/>
</dbReference>
<reference evidence="3" key="2">
    <citation type="submission" date="2024-10" db="UniProtKB">
        <authorList>
            <consortium name="EnsemblProtists"/>
        </authorList>
    </citation>
    <scope>IDENTIFICATION</scope>
</reference>
<accession>A0A0D3KUI4</accession>